<dbReference type="InterPro" id="IPR024745">
    <property type="entry name" value="GH44_cat"/>
</dbReference>
<evidence type="ECO:0000313" key="6">
    <source>
        <dbReference type="Proteomes" id="UP000223913"/>
    </source>
</evidence>
<dbReference type="Pfam" id="PF18998">
    <property type="entry name" value="Flg_new_2"/>
    <property type="match status" value="1"/>
</dbReference>
<dbReference type="Pfam" id="PF18666">
    <property type="entry name" value="CBM64"/>
    <property type="match status" value="1"/>
</dbReference>
<dbReference type="Gene3D" id="2.60.40.1180">
    <property type="entry name" value="Golgi alpha-mannosidase II"/>
    <property type="match status" value="1"/>
</dbReference>
<feature type="chain" id="PRO_5013401996" description="T9SS type A sorting domain-containing protein" evidence="1">
    <location>
        <begin position="19"/>
        <end position="802"/>
    </location>
</feature>
<gene>
    <name evidence="5" type="ORF">CRP01_09670</name>
</gene>
<proteinExistence type="predicted"/>
<evidence type="ECO:0000259" key="3">
    <source>
        <dbReference type="Pfam" id="PF18666"/>
    </source>
</evidence>
<evidence type="ECO:0000259" key="4">
    <source>
        <dbReference type="Pfam" id="PF18998"/>
    </source>
</evidence>
<dbReference type="InterPro" id="IPR026444">
    <property type="entry name" value="Secre_tail"/>
</dbReference>
<accession>A0A2D0NFK3</accession>
<feature type="domain" description="Bacterial repeat" evidence="4">
    <location>
        <begin position="551"/>
        <end position="620"/>
    </location>
</feature>
<feature type="signal peptide" evidence="1">
    <location>
        <begin position="1"/>
        <end position="18"/>
    </location>
</feature>
<dbReference type="Gene3D" id="3.20.20.80">
    <property type="entry name" value="Glycosidases"/>
    <property type="match status" value="1"/>
</dbReference>
<dbReference type="AlphaFoldDB" id="A0A2D0NFK3"/>
<protein>
    <recommendedName>
        <fullName evidence="7">T9SS type A sorting domain-containing protein</fullName>
    </recommendedName>
</protein>
<dbReference type="EMBL" id="PDUD01000017">
    <property type="protein sequence ID" value="PHN06563.1"/>
    <property type="molecule type" value="Genomic_DNA"/>
</dbReference>
<dbReference type="InterPro" id="IPR017853">
    <property type="entry name" value="GH"/>
</dbReference>
<keyword evidence="1" id="KW-0732">Signal</keyword>
<comment type="caution">
    <text evidence="5">The sequence shown here is derived from an EMBL/GenBank/DDBJ whole genome shotgun (WGS) entry which is preliminary data.</text>
</comment>
<dbReference type="InterPro" id="IPR041438">
    <property type="entry name" value="CBM64"/>
</dbReference>
<feature type="domain" description="Carbohydrate-binding module 64" evidence="3">
    <location>
        <begin position="632"/>
        <end position="702"/>
    </location>
</feature>
<dbReference type="RefSeq" id="WP_099149819.1">
    <property type="nucleotide sequence ID" value="NZ_PDUD01000017.1"/>
</dbReference>
<dbReference type="InterPro" id="IPR013780">
    <property type="entry name" value="Glyco_hydro_b"/>
</dbReference>
<dbReference type="Pfam" id="PF12891">
    <property type="entry name" value="Glyco_hydro_44"/>
    <property type="match status" value="1"/>
</dbReference>
<dbReference type="NCBIfam" id="TIGR04183">
    <property type="entry name" value="Por_Secre_tail"/>
    <property type="match status" value="1"/>
</dbReference>
<feature type="domain" description="Glycoside hydrolase family 44 catalytic" evidence="2">
    <location>
        <begin position="93"/>
        <end position="301"/>
    </location>
</feature>
<keyword evidence="6" id="KW-1185">Reference proteome</keyword>
<organism evidence="5 6">
    <name type="scientific">Flavilitoribacter nigricans (strain ATCC 23147 / DSM 23189 / NBRC 102662 / NCIMB 1420 / SS-2)</name>
    <name type="common">Lewinella nigricans</name>
    <dbReference type="NCBI Taxonomy" id="1122177"/>
    <lineage>
        <taxon>Bacteria</taxon>
        <taxon>Pseudomonadati</taxon>
        <taxon>Bacteroidota</taxon>
        <taxon>Saprospiria</taxon>
        <taxon>Saprospirales</taxon>
        <taxon>Lewinellaceae</taxon>
        <taxon>Flavilitoribacter</taxon>
    </lineage>
</organism>
<dbReference type="OrthoDB" id="9760282at2"/>
<evidence type="ECO:0000259" key="2">
    <source>
        <dbReference type="Pfam" id="PF12891"/>
    </source>
</evidence>
<dbReference type="SUPFAM" id="SSF51011">
    <property type="entry name" value="Glycosyl hydrolase domain"/>
    <property type="match status" value="1"/>
</dbReference>
<evidence type="ECO:0000256" key="1">
    <source>
        <dbReference type="SAM" id="SignalP"/>
    </source>
</evidence>
<dbReference type="SUPFAM" id="SSF51445">
    <property type="entry name" value="(Trans)glycosidases"/>
    <property type="match status" value="1"/>
</dbReference>
<dbReference type="InterPro" id="IPR044060">
    <property type="entry name" value="Bacterial_rp_domain"/>
</dbReference>
<evidence type="ECO:0008006" key="7">
    <source>
        <dbReference type="Google" id="ProtNLM"/>
    </source>
</evidence>
<reference evidence="5 6" key="1">
    <citation type="submission" date="2017-10" db="EMBL/GenBank/DDBJ databases">
        <title>The draft genome sequence of Lewinella nigricans NBRC 102662.</title>
        <authorList>
            <person name="Wang K."/>
        </authorList>
    </citation>
    <scope>NUCLEOTIDE SEQUENCE [LARGE SCALE GENOMIC DNA]</scope>
    <source>
        <strain evidence="5 6">NBRC 102662</strain>
    </source>
</reference>
<dbReference type="Proteomes" id="UP000223913">
    <property type="component" value="Unassembled WGS sequence"/>
</dbReference>
<sequence length="802" mass="87461">MKNSLTFFLLLSGLFHLAAQTTINAALDFGDTHPISPLIYGFNQDHESPAGVENWTIRRLGGNRMSVFNWENGASNSGHDNQTYPNDNRIPNLIGVPSADKDVPGEAYRVFHQDNLNAGITSLITVPILGWVAADKDGSNLTSPPSSRWHDLVYEKPTAFSLPPDGNDAVVYLDESIHYLVQTFGDATTANGVKYIALDNEPALWETTHDLLVSAPPNAADYVQKVIDAAIAVKSVDPNIKIVAGEFAGINIFDFGNAPDWGTVGNGYDWFISYFLDELKTASDNAGYPLIDILSFHNYPQHKIDSNGNFDGNGTVVRTSSSTQDHIRSARMDFPRSLWDPAYIEPSWLTNAKLGGQAMQTLVRVQNSIDTYFPGVKIMIGEFDYGHDTDISHGIGIADFLGVVADQGVEITNRWDLAPGSTNTYTSTAYQLFRNYDGSDASYGDLSVGSTFDQADNGSVWAAVDSDDDDLHLILVNKQINSSLTVQLSLNDNGYVHAFKDLRMLNSQSTSLSAGSASDISLSSGTLTTTLPALSVYHLVLNRTSSGPSQYTITTSVQGQGTVSLSPAGGIYDAGTQVTITATPATNYQFDDWSGDVSGSGNPLVVTLNGDLSVQANFSETTTSPPPCSNAIPISVPFSHTGSGNYCWVTSDDIFKVNSWNTIKLLINGVDYTNTWSNQMPPRINGQYYISFKGNKNWSHFEAHLSSNLVRGEDPALPETGQTDFGVSAFPNPFVTHTQLQLSQPQLVQRIRIYDVLGRMLEDHRPPFSSQMTGVGEQLEKGIYYLKISGQQQEKTLMLHKQ</sequence>
<name>A0A2D0NFK3_FLAN2</name>
<evidence type="ECO:0000313" key="5">
    <source>
        <dbReference type="EMBL" id="PHN06563.1"/>
    </source>
</evidence>